<dbReference type="InterPro" id="IPR036942">
    <property type="entry name" value="Beta-barrel_TonB_sf"/>
</dbReference>
<accession>A0A3S1AZR1</accession>
<dbReference type="InterPro" id="IPR023996">
    <property type="entry name" value="TonB-dep_OMP_SusC/RagA"/>
</dbReference>
<dbReference type="SUPFAM" id="SSF49464">
    <property type="entry name" value="Carboxypeptidase regulatory domain-like"/>
    <property type="match status" value="1"/>
</dbReference>
<keyword evidence="6 7" id="KW-0998">Cell outer membrane</keyword>
<sequence length="1213" mass="134508">MRKLSGSSFRMKDMGKLCCLLFTFLLLAAGAKAQDAAQPVLSQKVTYKAQRSPLVRVLKDLRKITKVRLTYNEEHVREQPPVTVNATAMPLDAFLTEILKQTDLTYTMAMGGIVLLKKSVATGTPAKKDEAADLRHVVLRGRVVSPSGQPLDGVSIRAAESGQTTVTQADGMFFIVPRENEIVRFSLLGMQPLTYKAIAKKDGLVIMKMDTVAQVIQEVVINGYQKIDPRLATGSVLKLSATDVIQPGMPTIDKMLQGKVPGLMVVNNSGGVNATPKLRMRGTSTLLGNASPLWVIDGMIRTEPVNISSAILNNVISQTSASNFELLGNAISGVNPYDIESFTFLRDAAATAIYGTRAANGVIVLTTKRGKEGPMRVTYNADFSFQARPSYRNMNLMNSKERILLSRQMQEDNTIFTPTTSGFEDTYSYEGLLQLLYARKISETEFNRRVAILETRNTDWFKELFRNQFSMQHSLSLSGGNARTTYYASLRFSDQKGAAREDGRKNYSATINMRSKITSRLNIDLSVTTSYQQARTYYNSVSPLAFALQTSRIFSPDDFIPIANGHTTTGIYELDAIRPPYTFNIHNEIAHTQKTSSLQSGTVNLNADYKIANGFFFRNNTSFILDAGEGMSWADYYSHAAALQRGWDLAYTPFPIDIEGSKLPVGGIADMNTSSSMALSMRNSFDYSRGLFGNRDQYSITLGNEIRSETGNSRFHVLPGYFPDRGNIFSPSPVGQRLISQNGIDKSKNNTAGVYLSGGYSLMNRYIINGTVRFEGSNRFGQYANANFRPIYSVSGRWNASSENWFPRGWLLNNWQLSASFGTQGNVVTAVGPNLIAQYSTYKVNPANNLPYLTMKSMPYPDLRWEKTYQLNLGTSIGMLNNRLLLVLDYYSKNSVDLVDRLPIPYEYGMDFMYRNGGKMFNRGLELSVTAHLIQRKQSSFSLTFNTSKNLNRVADQVSNYGYNSLFSGEGHPAGKAVSGMYSYIFKGLNGQNGLPQFDRLDLPKPTPNPDDFLVYAGQADPKLTVNITPVITYKSFTLTSGIYLSLGSVKRLNPVINRTNSSSGTPRAISNANRDLLYRWRKPGDEAYTNIPSFADQYNVLLIQVPYSPMNRPVLTSQEKISVSPLDAYDLSDIRTVKNDYLRCNYINVRYNVPPRRLGRSGLQALSVGFSVNNVFTIANPALKGQDPEISGTGAGALPITRQYAGSLNATF</sequence>
<feature type="domain" description="TonB-dependent receptor plug" evidence="8">
    <location>
        <begin position="232"/>
        <end position="362"/>
    </location>
</feature>
<reference evidence="9" key="1">
    <citation type="submission" date="2020-05" db="EMBL/GenBank/DDBJ databases">
        <title>Chitinophaga laudate sp. nov., isolated from a tropical peat swamp.</title>
        <authorList>
            <person name="Goh C.B.S."/>
            <person name="Lee M.S."/>
            <person name="Parimannan S."/>
            <person name="Pasbakhsh P."/>
            <person name="Yule C.M."/>
            <person name="Rajandas H."/>
            <person name="Loke S."/>
            <person name="Croft L."/>
            <person name="Tan J.B.L."/>
        </authorList>
    </citation>
    <scope>NUCLEOTIDE SEQUENCE</scope>
    <source>
        <strain evidence="9">Mgbs1</strain>
    </source>
</reference>
<dbReference type="InterPro" id="IPR012910">
    <property type="entry name" value="Plug_dom"/>
</dbReference>
<evidence type="ECO:0000256" key="3">
    <source>
        <dbReference type="ARBA" id="ARBA00022452"/>
    </source>
</evidence>
<dbReference type="InterPro" id="IPR008969">
    <property type="entry name" value="CarboxyPept-like_regulatory"/>
</dbReference>
<dbReference type="OrthoDB" id="9768177at2"/>
<organism evidence="9 10">
    <name type="scientific">Chitinophaga solisilvae</name>
    <dbReference type="NCBI Taxonomy" id="1233460"/>
    <lineage>
        <taxon>Bacteria</taxon>
        <taxon>Pseudomonadati</taxon>
        <taxon>Bacteroidota</taxon>
        <taxon>Chitinophagia</taxon>
        <taxon>Chitinophagales</taxon>
        <taxon>Chitinophagaceae</taxon>
        <taxon>Chitinophaga</taxon>
    </lineage>
</organism>
<dbReference type="EMBL" id="RIAR02000001">
    <property type="protein sequence ID" value="NSL86028.1"/>
    <property type="molecule type" value="Genomic_DNA"/>
</dbReference>
<evidence type="ECO:0000256" key="2">
    <source>
        <dbReference type="ARBA" id="ARBA00022448"/>
    </source>
</evidence>
<comment type="caution">
    <text evidence="9">The sequence shown here is derived from an EMBL/GenBank/DDBJ whole genome shotgun (WGS) entry which is preliminary data.</text>
</comment>
<evidence type="ECO:0000256" key="7">
    <source>
        <dbReference type="PROSITE-ProRule" id="PRU01360"/>
    </source>
</evidence>
<dbReference type="AlphaFoldDB" id="A0A3S1AZR1"/>
<protein>
    <submittedName>
        <fullName evidence="9">SusC/RagA family TonB-linked outer membrane protein</fullName>
    </submittedName>
</protein>
<gene>
    <name evidence="9" type="ORF">ECE50_004245</name>
</gene>
<evidence type="ECO:0000256" key="1">
    <source>
        <dbReference type="ARBA" id="ARBA00004571"/>
    </source>
</evidence>
<dbReference type="NCBIfam" id="TIGR04057">
    <property type="entry name" value="SusC_RagA_signa"/>
    <property type="match status" value="1"/>
</dbReference>
<proteinExistence type="inferred from homology"/>
<evidence type="ECO:0000259" key="8">
    <source>
        <dbReference type="Pfam" id="PF07715"/>
    </source>
</evidence>
<dbReference type="NCBIfam" id="TIGR04056">
    <property type="entry name" value="OMP_RagA_SusC"/>
    <property type="match status" value="1"/>
</dbReference>
<keyword evidence="5 7" id="KW-0472">Membrane</keyword>
<dbReference type="GO" id="GO:0009279">
    <property type="term" value="C:cell outer membrane"/>
    <property type="evidence" value="ECO:0007669"/>
    <property type="project" value="UniProtKB-SubCell"/>
</dbReference>
<evidence type="ECO:0000256" key="6">
    <source>
        <dbReference type="ARBA" id="ARBA00023237"/>
    </source>
</evidence>
<dbReference type="Pfam" id="PF07715">
    <property type="entry name" value="Plug"/>
    <property type="match status" value="1"/>
</dbReference>
<dbReference type="InterPro" id="IPR037066">
    <property type="entry name" value="Plug_dom_sf"/>
</dbReference>
<evidence type="ECO:0000256" key="5">
    <source>
        <dbReference type="ARBA" id="ARBA00023136"/>
    </source>
</evidence>
<dbReference type="Proteomes" id="UP000281028">
    <property type="component" value="Unassembled WGS sequence"/>
</dbReference>
<dbReference type="InterPro" id="IPR039426">
    <property type="entry name" value="TonB-dep_rcpt-like"/>
</dbReference>
<keyword evidence="10" id="KW-1185">Reference proteome</keyword>
<dbReference type="InterPro" id="IPR023997">
    <property type="entry name" value="TonB-dep_OMP_SusC/RagA_CS"/>
</dbReference>
<evidence type="ECO:0000313" key="10">
    <source>
        <dbReference type="Proteomes" id="UP000281028"/>
    </source>
</evidence>
<dbReference type="SUPFAM" id="SSF56935">
    <property type="entry name" value="Porins"/>
    <property type="match status" value="1"/>
</dbReference>
<evidence type="ECO:0000313" key="9">
    <source>
        <dbReference type="EMBL" id="NSL86028.1"/>
    </source>
</evidence>
<evidence type="ECO:0000256" key="4">
    <source>
        <dbReference type="ARBA" id="ARBA00022692"/>
    </source>
</evidence>
<dbReference type="Gene3D" id="3.55.50.30">
    <property type="match status" value="1"/>
</dbReference>
<comment type="subcellular location">
    <subcellularLocation>
        <location evidence="1 7">Cell outer membrane</location>
        <topology evidence="1 7">Multi-pass membrane protein</topology>
    </subcellularLocation>
</comment>
<dbReference type="Gene3D" id="2.170.130.10">
    <property type="entry name" value="TonB-dependent receptor, plug domain"/>
    <property type="match status" value="1"/>
</dbReference>
<keyword evidence="3 7" id="KW-1134">Transmembrane beta strand</keyword>
<name>A0A3S1AZR1_9BACT</name>
<keyword evidence="4 7" id="KW-0812">Transmembrane</keyword>
<dbReference type="PROSITE" id="PS52016">
    <property type="entry name" value="TONB_DEPENDENT_REC_3"/>
    <property type="match status" value="1"/>
</dbReference>
<dbReference type="Gene3D" id="2.40.170.20">
    <property type="entry name" value="TonB-dependent receptor, beta-barrel domain"/>
    <property type="match status" value="1"/>
</dbReference>
<keyword evidence="2 7" id="KW-0813">Transport</keyword>
<comment type="similarity">
    <text evidence="7">Belongs to the TonB-dependent receptor family.</text>
</comment>